<dbReference type="InterPro" id="IPR008310">
    <property type="entry name" value="UPF0735_ACT_dom-cont"/>
</dbReference>
<dbReference type="Proteomes" id="UP001220658">
    <property type="component" value="Unassembled WGS sequence"/>
</dbReference>
<reference evidence="3" key="3">
    <citation type="submission" date="2023-01" db="EMBL/GenBank/DDBJ databases">
        <title>Human gut microbiome strain richness.</title>
        <authorList>
            <person name="Chen-Liaw A."/>
        </authorList>
    </citation>
    <scope>NUCLEOTIDE SEQUENCE</scope>
    <source>
        <strain evidence="3">D55st1_G4_D55t1_190419</strain>
    </source>
</reference>
<proteinExistence type="inferred from homology"/>
<dbReference type="PIRSF" id="PIRSF025624">
    <property type="entry name" value="ACT_PheB"/>
    <property type="match status" value="1"/>
</dbReference>
<organism evidence="4 5">
    <name type="scientific">Faecalitalea cylindroides</name>
    <dbReference type="NCBI Taxonomy" id="39483"/>
    <lineage>
        <taxon>Bacteria</taxon>
        <taxon>Bacillati</taxon>
        <taxon>Bacillota</taxon>
        <taxon>Erysipelotrichia</taxon>
        <taxon>Erysipelotrichales</taxon>
        <taxon>Erysipelotrichaceae</taxon>
        <taxon>Faecalitalea</taxon>
    </lineage>
</organism>
<dbReference type="PROSITE" id="PS51671">
    <property type="entry name" value="ACT"/>
    <property type="match status" value="1"/>
</dbReference>
<accession>A0A1Y4M166</accession>
<evidence type="ECO:0000313" key="5">
    <source>
        <dbReference type="Proteomes" id="UP000195447"/>
    </source>
</evidence>
<dbReference type="Proteomes" id="UP000195447">
    <property type="component" value="Unassembled WGS sequence"/>
</dbReference>
<keyword evidence="5" id="KW-1185">Reference proteome</keyword>
<dbReference type="AlphaFoldDB" id="A0A1Y4M166"/>
<evidence type="ECO:0000256" key="1">
    <source>
        <dbReference type="HAMAP-Rule" id="MF_00707"/>
    </source>
</evidence>
<evidence type="ECO:0000259" key="2">
    <source>
        <dbReference type="PROSITE" id="PS51671"/>
    </source>
</evidence>
<dbReference type="RefSeq" id="WP_022356528.1">
    <property type="nucleotide sequence ID" value="NZ_CABKSV010000085.1"/>
</dbReference>
<dbReference type="NCBIfam" id="NF003361">
    <property type="entry name" value="PRK04435.1"/>
    <property type="match status" value="1"/>
</dbReference>
<dbReference type="SUPFAM" id="SSF55021">
    <property type="entry name" value="ACT-like"/>
    <property type="match status" value="1"/>
</dbReference>
<sequence length="144" mass="15906">MSKFFVVSSDILPEVLEKVIEARTLLISGKAKRISEAVKEVGISRGTFYKYKDAVFSFDQDQSRRNAVVSMIIKNEKGALSKVLSLVSVKQVNVLAINQTIPINGIHNLSLTLDITDLEISIQALLKLMEAMPMVDKAELVAVE</sequence>
<reference evidence="4" key="2">
    <citation type="journal article" date="2018" name="BMC Genomics">
        <title>Whole genome sequencing and function prediction of 133 gut anaerobes isolated from chicken caecum in pure cultures.</title>
        <authorList>
            <person name="Medvecky M."/>
            <person name="Cejkova D."/>
            <person name="Polansky O."/>
            <person name="Karasova D."/>
            <person name="Kubasova T."/>
            <person name="Cizek A."/>
            <person name="Rychlik I."/>
        </authorList>
    </citation>
    <scope>NUCLEOTIDE SEQUENCE</scope>
    <source>
        <strain evidence="4">An178</strain>
    </source>
</reference>
<name>A0A1Y4M166_9FIRM</name>
<comment type="caution">
    <text evidence="4">The sequence shown here is derived from an EMBL/GenBank/DDBJ whole genome shotgun (WGS) entry which is preliminary data.</text>
</comment>
<comment type="similarity">
    <text evidence="1">Belongs to the UPF0735 family.</text>
</comment>
<gene>
    <name evidence="4" type="ORF">B5F14_01365</name>
    <name evidence="3" type="ORF">POG00_06100</name>
</gene>
<dbReference type="InterPro" id="IPR045865">
    <property type="entry name" value="ACT-like_dom_sf"/>
</dbReference>
<feature type="domain" description="ACT" evidence="2">
    <location>
        <begin position="68"/>
        <end position="143"/>
    </location>
</feature>
<dbReference type="HAMAP" id="MF_00707">
    <property type="entry name" value="UPF0735"/>
    <property type="match status" value="1"/>
</dbReference>
<reference evidence="5" key="1">
    <citation type="submission" date="2017-04" db="EMBL/GenBank/DDBJ databases">
        <title>Function of individual gut microbiota members based on whole genome sequencing of pure cultures obtained from chicken caecum.</title>
        <authorList>
            <person name="Medvecky M."/>
            <person name="Cejkova D."/>
            <person name="Polansky O."/>
            <person name="Karasova D."/>
            <person name="Kubasova T."/>
            <person name="Cizek A."/>
            <person name="Rychlik I."/>
        </authorList>
    </citation>
    <scope>NUCLEOTIDE SEQUENCE [LARGE SCALE GENOMIC DNA]</scope>
    <source>
        <strain evidence="5">An178</strain>
    </source>
</reference>
<evidence type="ECO:0000313" key="4">
    <source>
        <dbReference type="EMBL" id="OUP61629.1"/>
    </source>
</evidence>
<dbReference type="GeneID" id="79876373"/>
<evidence type="ECO:0000313" key="3">
    <source>
        <dbReference type="EMBL" id="MDC0828284.1"/>
    </source>
</evidence>
<dbReference type="InterPro" id="IPR002912">
    <property type="entry name" value="ACT_dom"/>
</dbReference>
<dbReference type="EMBL" id="NFKM01000002">
    <property type="protein sequence ID" value="OUP61629.1"/>
    <property type="molecule type" value="Genomic_DNA"/>
</dbReference>
<protein>
    <recommendedName>
        <fullName evidence="1">UPF0735 ACT domain-containing protein B5F14_01365</fullName>
    </recommendedName>
</protein>
<dbReference type="EMBL" id="JAQNCK010000014">
    <property type="protein sequence ID" value="MDC0828284.1"/>
    <property type="molecule type" value="Genomic_DNA"/>
</dbReference>